<dbReference type="AlphaFoldDB" id="A0A1Y2K036"/>
<evidence type="ECO:0000313" key="9">
    <source>
        <dbReference type="Proteomes" id="UP000194003"/>
    </source>
</evidence>
<dbReference type="GO" id="GO:0006352">
    <property type="term" value="P:DNA-templated transcription initiation"/>
    <property type="evidence" value="ECO:0007669"/>
    <property type="project" value="InterPro"/>
</dbReference>
<dbReference type="InterPro" id="IPR013249">
    <property type="entry name" value="RNA_pol_sigma70_r4_t2"/>
</dbReference>
<dbReference type="InterPro" id="IPR036388">
    <property type="entry name" value="WH-like_DNA-bd_sf"/>
</dbReference>
<evidence type="ECO:0000259" key="7">
    <source>
        <dbReference type="Pfam" id="PF08281"/>
    </source>
</evidence>
<protein>
    <submittedName>
        <fullName evidence="8">Putative ECF subfamily RNA polymerase sigma-24 factor</fullName>
    </submittedName>
</protein>
<dbReference type="InterPro" id="IPR013324">
    <property type="entry name" value="RNA_pol_sigma_r3/r4-like"/>
</dbReference>
<dbReference type="SUPFAM" id="SSF88659">
    <property type="entry name" value="Sigma3 and sigma4 domains of RNA polymerase sigma factors"/>
    <property type="match status" value="1"/>
</dbReference>
<dbReference type="Gene3D" id="1.10.1740.10">
    <property type="match status" value="1"/>
</dbReference>
<evidence type="ECO:0000256" key="5">
    <source>
        <dbReference type="ARBA" id="ARBA00023163"/>
    </source>
</evidence>
<dbReference type="Pfam" id="PF04542">
    <property type="entry name" value="Sigma70_r2"/>
    <property type="match status" value="1"/>
</dbReference>
<evidence type="ECO:0000256" key="2">
    <source>
        <dbReference type="ARBA" id="ARBA00023015"/>
    </source>
</evidence>
<accession>A0A1Y2K036</accession>
<evidence type="ECO:0000256" key="4">
    <source>
        <dbReference type="ARBA" id="ARBA00023125"/>
    </source>
</evidence>
<keyword evidence="4" id="KW-0238">DNA-binding</keyword>
<comment type="similarity">
    <text evidence="1">Belongs to the sigma-70 factor family. ECF subfamily.</text>
</comment>
<keyword evidence="3" id="KW-0731">Sigma factor</keyword>
<comment type="caution">
    <text evidence="8">The sequence shown here is derived from an EMBL/GenBank/DDBJ whole genome shotgun (WGS) entry which is preliminary data.</text>
</comment>
<dbReference type="Gene3D" id="1.10.10.10">
    <property type="entry name" value="Winged helix-like DNA-binding domain superfamily/Winged helix DNA-binding domain"/>
    <property type="match status" value="1"/>
</dbReference>
<dbReference type="PANTHER" id="PTHR43133:SF8">
    <property type="entry name" value="RNA POLYMERASE SIGMA FACTOR HI_1459-RELATED"/>
    <property type="match status" value="1"/>
</dbReference>
<dbReference type="EMBL" id="LVJN01000021">
    <property type="protein sequence ID" value="OSM00154.1"/>
    <property type="molecule type" value="Genomic_DNA"/>
</dbReference>
<dbReference type="Pfam" id="PF08281">
    <property type="entry name" value="Sigma70_r4_2"/>
    <property type="match status" value="1"/>
</dbReference>
<dbReference type="Proteomes" id="UP000194003">
    <property type="component" value="Unassembled WGS sequence"/>
</dbReference>
<organism evidence="8 9">
    <name type="scientific">Magnetofaba australis IT-1</name>
    <dbReference type="NCBI Taxonomy" id="1434232"/>
    <lineage>
        <taxon>Bacteria</taxon>
        <taxon>Pseudomonadati</taxon>
        <taxon>Pseudomonadota</taxon>
        <taxon>Magnetococcia</taxon>
        <taxon>Magnetococcales</taxon>
        <taxon>Magnetococcaceae</taxon>
        <taxon>Magnetofaba</taxon>
    </lineage>
</organism>
<dbReference type="SUPFAM" id="SSF88946">
    <property type="entry name" value="Sigma2 domain of RNA polymerase sigma factors"/>
    <property type="match status" value="1"/>
</dbReference>
<evidence type="ECO:0000256" key="1">
    <source>
        <dbReference type="ARBA" id="ARBA00010641"/>
    </source>
</evidence>
<keyword evidence="2" id="KW-0805">Transcription regulation</keyword>
<dbReference type="PANTHER" id="PTHR43133">
    <property type="entry name" value="RNA POLYMERASE ECF-TYPE SIGMA FACTO"/>
    <property type="match status" value="1"/>
</dbReference>
<evidence type="ECO:0000256" key="3">
    <source>
        <dbReference type="ARBA" id="ARBA00023082"/>
    </source>
</evidence>
<feature type="domain" description="RNA polymerase sigma factor 70 region 4 type 2" evidence="7">
    <location>
        <begin position="88"/>
        <end position="139"/>
    </location>
</feature>
<name>A0A1Y2K036_9PROT</name>
<dbReference type="InterPro" id="IPR014284">
    <property type="entry name" value="RNA_pol_sigma-70_dom"/>
</dbReference>
<dbReference type="GO" id="GO:0003677">
    <property type="term" value="F:DNA binding"/>
    <property type="evidence" value="ECO:0007669"/>
    <property type="project" value="UniProtKB-KW"/>
</dbReference>
<evidence type="ECO:0000313" key="8">
    <source>
        <dbReference type="EMBL" id="OSM00154.1"/>
    </source>
</evidence>
<keyword evidence="9" id="KW-1185">Reference proteome</keyword>
<dbReference type="STRING" id="1434232.MAIT1_00592"/>
<evidence type="ECO:0000259" key="6">
    <source>
        <dbReference type="Pfam" id="PF04542"/>
    </source>
</evidence>
<reference evidence="8 9" key="1">
    <citation type="journal article" date="2016" name="BMC Genomics">
        <title>Combined genomic and structural analyses of a cultured magnetotactic bacterium reveals its niche adaptation to a dynamic environment.</title>
        <authorList>
            <person name="Araujo A.C."/>
            <person name="Morillo V."/>
            <person name="Cypriano J."/>
            <person name="Teixeira L.C."/>
            <person name="Leao P."/>
            <person name="Lyra S."/>
            <person name="Almeida L.G."/>
            <person name="Bazylinski D.A."/>
            <person name="Vasconcellos A.T."/>
            <person name="Abreu F."/>
            <person name="Lins U."/>
        </authorList>
    </citation>
    <scope>NUCLEOTIDE SEQUENCE [LARGE SCALE GENOMIC DNA]</scope>
    <source>
        <strain evidence="8 9">IT-1</strain>
    </source>
</reference>
<keyword evidence="5" id="KW-0804">Transcription</keyword>
<proteinExistence type="inferred from homology"/>
<dbReference type="CDD" id="cd06171">
    <property type="entry name" value="Sigma70_r4"/>
    <property type="match status" value="1"/>
</dbReference>
<gene>
    <name evidence="8" type="ORF">MAIT1_00592</name>
</gene>
<dbReference type="InterPro" id="IPR007627">
    <property type="entry name" value="RNA_pol_sigma70_r2"/>
</dbReference>
<dbReference type="NCBIfam" id="TIGR02937">
    <property type="entry name" value="sigma70-ECF"/>
    <property type="match status" value="1"/>
</dbReference>
<feature type="domain" description="RNA polymerase sigma-70 region 2" evidence="6">
    <location>
        <begin position="3"/>
        <end position="59"/>
    </location>
</feature>
<dbReference type="GO" id="GO:0016987">
    <property type="term" value="F:sigma factor activity"/>
    <property type="evidence" value="ECO:0007669"/>
    <property type="project" value="UniProtKB-KW"/>
</dbReference>
<sequence length="154" mass="17159">MHAQARRMLGDLHEAEDVAQEAFMRLWKQAARWRPEARVGTWLHTVVSNLCVDRLRKRRESALEDLPEPVDPAQNPLAERQRAELGAAIEAAMAQLPPRQKAAVVLVHHQGFSGREAAAALGVSEEAVESLLARGRRALRKSLARHRDELLGEG</sequence>
<dbReference type="InterPro" id="IPR013325">
    <property type="entry name" value="RNA_pol_sigma_r2"/>
</dbReference>
<dbReference type="InterPro" id="IPR039425">
    <property type="entry name" value="RNA_pol_sigma-70-like"/>
</dbReference>